<sequence>MNNSSLVGGFDVSTFMRILQEKQDKSKPAQVFLNHFSALCFHIENDSQAKNLNTVRYFYEIKEGSCKCDYDTLRKLLYNCWSTEYALRLTANQDNNDFLGFAVQWALPQAYYSSYQSLNAFIQSTGATTSSHTGAIKKFAELVKNNKYPKTISFYCDGDYSDLKVVNIPSKGVKSSSLSRIYTPEDAQGQIAMLLRGTRKELAEQLKKDRQCSSKPILTKDKKVAKAFSCKQWAEIIKPSTMTTLFDFLYRLRLKANYSDVQMLIEAEIDFVEFHSCIHKIVSYINFIHEAYIAKSIGYKKFNELVINFPKHPVLEPIVLNRWQREISPLLGVEWSDCKAA</sequence>
<evidence type="ECO:0000313" key="2">
    <source>
        <dbReference type="Proteomes" id="UP000826188"/>
    </source>
</evidence>
<accession>A0ABS6X6U0</accession>
<evidence type="ECO:0000313" key="1">
    <source>
        <dbReference type="EMBL" id="MBW3131177.1"/>
    </source>
</evidence>
<reference evidence="1 2" key="1">
    <citation type="submission" date="2021-07" db="EMBL/GenBank/DDBJ databases">
        <title>Hymenobacter profundi sp. nov., isolated from deep-sea water.</title>
        <authorList>
            <person name="Kim M.K."/>
        </authorList>
    </citation>
    <scope>NUCLEOTIDE SEQUENCE [LARGE SCALE GENOMIC DNA]</scope>
    <source>
        <strain evidence="1 2">M2</strain>
    </source>
</reference>
<dbReference type="EMBL" id="JAHWGL010000179">
    <property type="protein sequence ID" value="MBW3131177.1"/>
    <property type="molecule type" value="Genomic_DNA"/>
</dbReference>
<protein>
    <submittedName>
        <fullName evidence="1">Uncharacterized protein</fullName>
    </submittedName>
</protein>
<comment type="caution">
    <text evidence="1">The sequence shown here is derived from an EMBL/GenBank/DDBJ whole genome shotgun (WGS) entry which is preliminary data.</text>
</comment>
<name>A0ABS6X6U0_9BACT</name>
<gene>
    <name evidence="1" type="ORF">KYK14_21655</name>
</gene>
<keyword evidence="2" id="KW-1185">Reference proteome</keyword>
<dbReference type="Proteomes" id="UP000826188">
    <property type="component" value="Unassembled WGS sequence"/>
</dbReference>
<dbReference type="RefSeq" id="WP_219161731.1">
    <property type="nucleotide sequence ID" value="NZ_JAHWGL010000179.1"/>
</dbReference>
<proteinExistence type="predicted"/>
<organism evidence="1 2">
    <name type="scientific">Hymenobacter profundi</name>
    <dbReference type="NCBI Taxonomy" id="1982110"/>
    <lineage>
        <taxon>Bacteria</taxon>
        <taxon>Pseudomonadati</taxon>
        <taxon>Bacteroidota</taxon>
        <taxon>Cytophagia</taxon>
        <taxon>Cytophagales</taxon>
        <taxon>Hymenobacteraceae</taxon>
        <taxon>Hymenobacter</taxon>
    </lineage>
</organism>